<dbReference type="EMBL" id="JBBPBK010000007">
    <property type="protein sequence ID" value="KAK9282490.1"/>
    <property type="molecule type" value="Genomic_DNA"/>
</dbReference>
<comment type="caution">
    <text evidence="1">The sequence shown here is derived from an EMBL/GenBank/DDBJ whole genome shotgun (WGS) entry which is preliminary data.</text>
</comment>
<sequence>MKMWLCLDSMRFHWKVDIFYFPVKVLACCEIEGNNLGKIREKRASIVLLFHGKSTNFMLFKHVKTLQLLMKMRVTESWKFCAVQTCEVTRCTFPKQHKICASMNS</sequence>
<protein>
    <submittedName>
        <fullName evidence="1">Uncharacterized protein</fullName>
    </submittedName>
</protein>
<accession>A0AAP0X1Q2</accession>
<evidence type="ECO:0000313" key="2">
    <source>
        <dbReference type="Proteomes" id="UP001415857"/>
    </source>
</evidence>
<dbReference type="Proteomes" id="UP001415857">
    <property type="component" value="Unassembled WGS sequence"/>
</dbReference>
<organism evidence="1 2">
    <name type="scientific">Liquidambar formosana</name>
    <name type="common">Formosan gum</name>
    <dbReference type="NCBI Taxonomy" id="63359"/>
    <lineage>
        <taxon>Eukaryota</taxon>
        <taxon>Viridiplantae</taxon>
        <taxon>Streptophyta</taxon>
        <taxon>Embryophyta</taxon>
        <taxon>Tracheophyta</taxon>
        <taxon>Spermatophyta</taxon>
        <taxon>Magnoliopsida</taxon>
        <taxon>eudicotyledons</taxon>
        <taxon>Gunneridae</taxon>
        <taxon>Pentapetalae</taxon>
        <taxon>Saxifragales</taxon>
        <taxon>Altingiaceae</taxon>
        <taxon>Liquidambar</taxon>
    </lineage>
</organism>
<proteinExistence type="predicted"/>
<gene>
    <name evidence="1" type="ORF">L1049_005409</name>
</gene>
<evidence type="ECO:0000313" key="1">
    <source>
        <dbReference type="EMBL" id="KAK9282490.1"/>
    </source>
</evidence>
<keyword evidence="2" id="KW-1185">Reference proteome</keyword>
<dbReference type="AlphaFoldDB" id="A0AAP0X1Q2"/>
<reference evidence="1 2" key="1">
    <citation type="journal article" date="2024" name="Plant J.">
        <title>Genome sequences and population genomics reveal climatic adaptation and genomic divergence between two closely related sweetgum species.</title>
        <authorList>
            <person name="Xu W.Q."/>
            <person name="Ren C.Q."/>
            <person name="Zhang X.Y."/>
            <person name="Comes H.P."/>
            <person name="Liu X.H."/>
            <person name="Li Y.G."/>
            <person name="Kettle C.J."/>
            <person name="Jalonen R."/>
            <person name="Gaisberger H."/>
            <person name="Ma Y.Z."/>
            <person name="Qiu Y.X."/>
        </authorList>
    </citation>
    <scope>NUCLEOTIDE SEQUENCE [LARGE SCALE GENOMIC DNA]</scope>
    <source>
        <strain evidence="1">Hangzhou</strain>
    </source>
</reference>
<name>A0AAP0X1Q2_LIQFO</name>